<dbReference type="Proteomes" id="UP000266701">
    <property type="component" value="Unassembled WGS sequence"/>
</dbReference>
<evidence type="ECO:0000313" key="2">
    <source>
        <dbReference type="Proteomes" id="UP000266701"/>
    </source>
</evidence>
<protein>
    <submittedName>
        <fullName evidence="1">Uncharacterized protein</fullName>
    </submittedName>
</protein>
<sequence>MQSKQVFKNEIGLKIPAYLLRALHDDPRSEGLSTQVLIKKILCEYYGIEQDKERQEQGYSV</sequence>
<dbReference type="AlphaFoldDB" id="A0A395TFH6"/>
<gene>
    <name evidence="1" type="ORF">BC353_17360</name>
</gene>
<reference evidence="1 2" key="1">
    <citation type="journal article" date="2017" name="Emerg. Infect. Dis.">
        <title>Carbapenemase VCC-1-Producing Vibrio cholerae in Coastal Waters of Germany.</title>
        <authorList>
            <person name="Hammerl J.A."/>
            <person name="Jackel C."/>
            <person name="Bortolaia V."/>
            <person name="Schwartz K."/>
            <person name="Bier N."/>
            <person name="Hendriksen R.S."/>
            <person name="Guerra B."/>
            <person name="Strauch E."/>
        </authorList>
    </citation>
    <scope>NUCLEOTIDE SEQUENCE [LARGE SCALE GENOMIC DNA]</scope>
    <source>
        <strain evidence="1 2">VN-2825</strain>
    </source>
</reference>
<accession>A0A395TFH6</accession>
<organism evidence="1 2">
    <name type="scientific">Vibrio cholerae</name>
    <dbReference type="NCBI Taxonomy" id="666"/>
    <lineage>
        <taxon>Bacteria</taxon>
        <taxon>Pseudomonadati</taxon>
        <taxon>Pseudomonadota</taxon>
        <taxon>Gammaproteobacteria</taxon>
        <taxon>Vibrionales</taxon>
        <taxon>Vibrionaceae</taxon>
        <taxon>Vibrio</taxon>
    </lineage>
</organism>
<name>A0A395TFH6_VIBCL</name>
<proteinExistence type="predicted"/>
<evidence type="ECO:0000313" key="1">
    <source>
        <dbReference type="EMBL" id="RGP83420.1"/>
    </source>
</evidence>
<dbReference type="EMBL" id="MCBA01000184">
    <property type="protein sequence ID" value="RGP83420.1"/>
    <property type="molecule type" value="Genomic_DNA"/>
</dbReference>
<comment type="caution">
    <text evidence="1">The sequence shown here is derived from an EMBL/GenBank/DDBJ whole genome shotgun (WGS) entry which is preliminary data.</text>
</comment>